<dbReference type="Proteomes" id="UP000255101">
    <property type="component" value="Unassembled WGS sequence"/>
</dbReference>
<dbReference type="RefSeq" id="WP_019595309.1">
    <property type="nucleotide sequence ID" value="NZ_FOVA01000002.1"/>
</dbReference>
<dbReference type="AlphaFoldDB" id="A0A379CH14"/>
<name>A0A379CH14_9FIRM</name>
<protein>
    <submittedName>
        <fullName evidence="1">Recombination and repair protein RecT</fullName>
    </submittedName>
</protein>
<sequence>MSNQVTESKKGYVAEKNITDSALNAINKYMNDGVLHLPKTYSVENAMKSAYLTLSQAKDKNGKSVLESCTKESIYQSLLDMAVQGLTPAKNQCYFIPYGSKLTMSRSYLGTIAVTKSAVPEVKDVKGYAIYDKDVFETEFDYNTGCIKIKKFERNFDSIDTNSIKGAFALIIGEHGVLHTEVMNMAQIRNAWSMGATNGKSKAHNQFTDQMAIRTVINRACKFYINTSDDTSVLFADSYANSDEDTSSEREVEIVDENVREEIEVNANNEVIDADFEDVPKEDLKEKETIQKDDGQVMFDGFDNLEDDPVVPF</sequence>
<evidence type="ECO:0000313" key="1">
    <source>
        <dbReference type="EMBL" id="SUB60995.1"/>
    </source>
</evidence>
<dbReference type="InterPro" id="IPR018330">
    <property type="entry name" value="RecT_fam"/>
</dbReference>
<reference evidence="1 2" key="1">
    <citation type="submission" date="2018-06" db="EMBL/GenBank/DDBJ databases">
        <authorList>
            <consortium name="Pathogen Informatics"/>
            <person name="Doyle S."/>
        </authorList>
    </citation>
    <scope>NUCLEOTIDE SEQUENCE [LARGE SCALE GENOMIC DNA]</scope>
    <source>
        <strain evidence="1 2">NCTC11460</strain>
    </source>
</reference>
<proteinExistence type="predicted"/>
<accession>A0A379CH14</accession>
<dbReference type="GO" id="GO:0006259">
    <property type="term" value="P:DNA metabolic process"/>
    <property type="evidence" value="ECO:0007669"/>
    <property type="project" value="InterPro"/>
</dbReference>
<dbReference type="Pfam" id="PF03837">
    <property type="entry name" value="RecT"/>
    <property type="match status" value="1"/>
</dbReference>
<dbReference type="GO" id="GO:0003677">
    <property type="term" value="F:DNA binding"/>
    <property type="evidence" value="ECO:0007669"/>
    <property type="project" value="InterPro"/>
</dbReference>
<organism evidence="1 2">
    <name type="scientific">Peptostreptococcus anaerobius</name>
    <dbReference type="NCBI Taxonomy" id="1261"/>
    <lineage>
        <taxon>Bacteria</taxon>
        <taxon>Bacillati</taxon>
        <taxon>Bacillota</taxon>
        <taxon>Clostridia</taxon>
        <taxon>Peptostreptococcales</taxon>
        <taxon>Peptostreptococcaceae</taxon>
        <taxon>Peptostreptococcus</taxon>
    </lineage>
</organism>
<gene>
    <name evidence="1" type="ORF">NCTC11460_00912</name>
</gene>
<dbReference type="EMBL" id="UGTB01000004">
    <property type="protein sequence ID" value="SUB60995.1"/>
    <property type="molecule type" value="Genomic_DNA"/>
</dbReference>
<evidence type="ECO:0000313" key="2">
    <source>
        <dbReference type="Proteomes" id="UP000255101"/>
    </source>
</evidence>